<keyword evidence="4" id="KW-0812">Transmembrane</keyword>
<feature type="compositionally biased region" description="Polar residues" evidence="3">
    <location>
        <begin position="45"/>
        <end position="65"/>
    </location>
</feature>
<protein>
    <submittedName>
        <fullName evidence="6">Serine esterase-domain-containing protein</fullName>
    </submittedName>
</protein>
<evidence type="ECO:0000256" key="2">
    <source>
        <dbReference type="ARBA" id="ARBA00022963"/>
    </source>
</evidence>
<dbReference type="RefSeq" id="XP_064770200.1">
    <property type="nucleotide sequence ID" value="XM_064915221.1"/>
</dbReference>
<dbReference type="Gene3D" id="3.40.50.1820">
    <property type="entry name" value="alpha/beta hydrolase"/>
    <property type="match status" value="1"/>
</dbReference>
<dbReference type="SUPFAM" id="SSF53474">
    <property type="entry name" value="alpha/beta-Hydrolases"/>
    <property type="match status" value="1"/>
</dbReference>
<organism evidence="6 7">
    <name type="scientific">Myxozyma melibiosi</name>
    <dbReference type="NCBI Taxonomy" id="54550"/>
    <lineage>
        <taxon>Eukaryota</taxon>
        <taxon>Fungi</taxon>
        <taxon>Dikarya</taxon>
        <taxon>Ascomycota</taxon>
        <taxon>Saccharomycotina</taxon>
        <taxon>Lipomycetes</taxon>
        <taxon>Lipomycetales</taxon>
        <taxon>Lipomycetaceae</taxon>
        <taxon>Myxozyma</taxon>
    </lineage>
</organism>
<accession>A0ABR1FBP2</accession>
<keyword evidence="4" id="KW-0472">Membrane</keyword>
<keyword evidence="2" id="KW-0443">Lipid metabolism</keyword>
<evidence type="ECO:0000256" key="4">
    <source>
        <dbReference type="SAM" id="Phobius"/>
    </source>
</evidence>
<name>A0ABR1FBP2_9ASCO</name>
<dbReference type="GeneID" id="90040733"/>
<evidence type="ECO:0000256" key="1">
    <source>
        <dbReference type="ARBA" id="ARBA00007920"/>
    </source>
</evidence>
<reference evidence="6 7" key="1">
    <citation type="submission" date="2024-03" db="EMBL/GenBank/DDBJ databases">
        <title>Genome-scale model development and genomic sequencing of the oleaginous clade Lipomyces.</title>
        <authorList>
            <consortium name="Lawrence Berkeley National Laboratory"/>
            <person name="Czajka J.J."/>
            <person name="Han Y."/>
            <person name="Kim J."/>
            <person name="Mondo S.J."/>
            <person name="Hofstad B.A."/>
            <person name="Robles A."/>
            <person name="Haridas S."/>
            <person name="Riley R."/>
            <person name="LaButti K."/>
            <person name="Pangilinan J."/>
            <person name="Andreopoulos W."/>
            <person name="Lipzen A."/>
            <person name="Yan J."/>
            <person name="Wang M."/>
            <person name="Ng V."/>
            <person name="Grigoriev I.V."/>
            <person name="Spatafora J.W."/>
            <person name="Magnuson J.K."/>
            <person name="Baker S.E."/>
            <person name="Pomraning K.R."/>
        </authorList>
    </citation>
    <scope>NUCLEOTIDE SEQUENCE [LARGE SCALE GENOMIC DNA]</scope>
    <source>
        <strain evidence="6 7">Phaff 52-87</strain>
    </source>
</reference>
<keyword evidence="7" id="KW-1185">Reference proteome</keyword>
<keyword evidence="2" id="KW-0442">Lipid degradation</keyword>
<dbReference type="InterPro" id="IPR029058">
    <property type="entry name" value="AB_hydrolase_fold"/>
</dbReference>
<evidence type="ECO:0000313" key="7">
    <source>
        <dbReference type="Proteomes" id="UP001498771"/>
    </source>
</evidence>
<comment type="similarity">
    <text evidence="1">Belongs to the putative lipase ROG1 family.</text>
</comment>
<dbReference type="Proteomes" id="UP001498771">
    <property type="component" value="Unassembled WGS sequence"/>
</dbReference>
<proteinExistence type="inferred from homology"/>
<feature type="domain" description="DUF676" evidence="5">
    <location>
        <begin position="96"/>
        <end position="259"/>
    </location>
</feature>
<evidence type="ECO:0000256" key="3">
    <source>
        <dbReference type="SAM" id="MobiDB-lite"/>
    </source>
</evidence>
<dbReference type="PANTHER" id="PTHR12482">
    <property type="entry name" value="LIPASE ROG1-RELATED-RELATED"/>
    <property type="match status" value="1"/>
</dbReference>
<sequence>MDHRSDHLLVLIHGLWGNVSHFDYVCRAIDQYYTFDDIAPQVTADNDASTTEPAGSPSSDSSNDVKPQKQLSDEEIRRRIESLCESGKLAKNSKYRKPYVLVTRSNEGYLTYDGIDMCGEKVALEIEQALDNYERQGIRINKISITGYSLGGLMARYAIGLLYQRGIFKKVTPVNFTTFCTPHIGVRAPGKGLPTTIFNTCIPRTFSATGRQLFQIDKFSTFDRPLMSLLADKSSIFYHALLLFSNHALYANIVNDRRTSWFTAGISHTDPFVDLHNVSVNYLPGYEPTLVDVTNPISPILRGQDPDMNLVSGTSGLRAGVSVLPAFFMTLLNLFIISPIYVLAYLISAAIQTFYSSRRLREFHSKRKGRYGMDEFRFLNIDEQIEDVVDTVLGDFIPYSMSHSHVDELMSEDNSLAGTFDEKNYYHVPPLEITDLQSKMIQSLNTVPWKKFPVHITKTKAAHAAVIVRHMDWKGMEEGEVVIRHWLSEVLVM</sequence>
<dbReference type="InterPro" id="IPR007751">
    <property type="entry name" value="DUF676_lipase-like"/>
</dbReference>
<gene>
    <name evidence="6" type="ORF">BZA70DRAFT_5713</name>
</gene>
<comment type="caution">
    <text evidence="6">The sequence shown here is derived from an EMBL/GenBank/DDBJ whole genome shotgun (WGS) entry which is preliminary data.</text>
</comment>
<keyword evidence="4" id="KW-1133">Transmembrane helix</keyword>
<dbReference type="InterPro" id="IPR044294">
    <property type="entry name" value="Lipase-like"/>
</dbReference>
<feature type="transmembrane region" description="Helical" evidence="4">
    <location>
        <begin position="327"/>
        <end position="351"/>
    </location>
</feature>
<feature type="region of interest" description="Disordered" evidence="3">
    <location>
        <begin position="45"/>
        <end position="73"/>
    </location>
</feature>
<evidence type="ECO:0000313" key="6">
    <source>
        <dbReference type="EMBL" id="KAK7207167.1"/>
    </source>
</evidence>
<evidence type="ECO:0000259" key="5">
    <source>
        <dbReference type="Pfam" id="PF05057"/>
    </source>
</evidence>
<dbReference type="PANTHER" id="PTHR12482:SF65">
    <property type="entry name" value="ESTERASE, PUTATIVE (AFU_ORTHOLOGUE AFUA_3G12320)-RELATED"/>
    <property type="match status" value="1"/>
</dbReference>
<dbReference type="EMBL" id="JBBJBU010000001">
    <property type="protein sequence ID" value="KAK7207167.1"/>
    <property type="molecule type" value="Genomic_DNA"/>
</dbReference>
<dbReference type="Pfam" id="PF05057">
    <property type="entry name" value="DUF676"/>
    <property type="match status" value="1"/>
</dbReference>